<name>A0AAU8B0C7_9CAUD</name>
<dbReference type="EMBL" id="PP511521">
    <property type="protein sequence ID" value="XCD05029.1"/>
    <property type="molecule type" value="Genomic_DNA"/>
</dbReference>
<sequence>MYLTKQEAVILHRQLWYKIAVETLKQKCAVGKREVIKTMTNKLIRNNCFCCEYVNNVFDFKNCVLCPIEWDTKQGKCIGNVGEHGLYDKWIEIFYLSKYTKYKQAALLAYKISKLPERSEINN</sequence>
<reference evidence="1" key="1">
    <citation type="submission" date="2024-03" db="EMBL/GenBank/DDBJ databases">
        <title>Diverse circular DNA viruses in blood, oral, and fecal samples of captive lemurs.</title>
        <authorList>
            <person name="Paietta E.N."/>
            <person name="Kraberger S."/>
            <person name="Lund M.C."/>
            <person name="Custer J.M."/>
            <person name="Vargas K.M."/>
            <person name="Ehmke E.E."/>
            <person name="Yoder A.D."/>
            <person name="Varsani A."/>
        </authorList>
    </citation>
    <scope>NUCLEOTIDE SEQUENCE</scope>
    <source>
        <strain evidence="1">Duke_24FS_3</strain>
    </source>
</reference>
<protein>
    <submittedName>
        <fullName evidence="1">Uncharacterized protein</fullName>
    </submittedName>
</protein>
<accession>A0AAU8B0C7</accession>
<evidence type="ECO:0000313" key="1">
    <source>
        <dbReference type="EMBL" id="XCD05029.1"/>
    </source>
</evidence>
<organism evidence="1">
    <name type="scientific">Dulem virus 36</name>
    <dbReference type="NCBI Taxonomy" id="3145754"/>
    <lineage>
        <taxon>Viruses</taxon>
        <taxon>Duplodnaviria</taxon>
        <taxon>Heunggongvirae</taxon>
        <taxon>Uroviricota</taxon>
        <taxon>Caudoviricetes</taxon>
    </lineage>
</organism>
<proteinExistence type="predicted"/>